<evidence type="ECO:0000313" key="4">
    <source>
        <dbReference type="Proteomes" id="UP001055172"/>
    </source>
</evidence>
<gene>
    <name evidence="3" type="ORF">ColLi_12345</name>
</gene>
<dbReference type="SUPFAM" id="SSF53335">
    <property type="entry name" value="S-adenosyl-L-methionine-dependent methyltransferases"/>
    <property type="match status" value="1"/>
</dbReference>
<reference evidence="3 4" key="1">
    <citation type="submission" date="2021-07" db="EMBL/GenBank/DDBJ databases">
        <title>Genome data of Colletotrichum spaethianum.</title>
        <authorList>
            <person name="Utami Y.D."/>
            <person name="Hiruma K."/>
        </authorList>
    </citation>
    <scope>NUCLEOTIDE SEQUENCE [LARGE SCALE GENOMIC DNA]</scope>
    <source>
        <strain evidence="3 4">MAFF 242679</strain>
    </source>
</reference>
<comment type="caution">
    <text evidence="3">The sequence shown here is derived from an EMBL/GenBank/DDBJ whole genome shotgun (WGS) entry which is preliminary data.</text>
</comment>
<dbReference type="AlphaFoldDB" id="A0AA37H076"/>
<dbReference type="InterPro" id="IPR041698">
    <property type="entry name" value="Methyltransf_25"/>
</dbReference>
<evidence type="ECO:0000259" key="2">
    <source>
        <dbReference type="Pfam" id="PF13649"/>
    </source>
</evidence>
<dbReference type="EMBL" id="BPPX01000042">
    <property type="protein sequence ID" value="GJC89507.1"/>
    <property type="molecule type" value="Genomic_DNA"/>
</dbReference>
<dbReference type="Gene3D" id="3.40.50.150">
    <property type="entry name" value="Vaccinia Virus protein VP39"/>
    <property type="match status" value="1"/>
</dbReference>
<protein>
    <recommendedName>
        <fullName evidence="2">Methyltransferase domain-containing protein</fullName>
    </recommendedName>
</protein>
<dbReference type="InterPro" id="IPR029063">
    <property type="entry name" value="SAM-dependent_MTases_sf"/>
</dbReference>
<dbReference type="Proteomes" id="UP001055172">
    <property type="component" value="Unassembled WGS sequence"/>
</dbReference>
<accession>A0AA37H076</accession>
<organism evidence="3 4">
    <name type="scientific">Colletotrichum liriopes</name>
    <dbReference type="NCBI Taxonomy" id="708192"/>
    <lineage>
        <taxon>Eukaryota</taxon>
        <taxon>Fungi</taxon>
        <taxon>Dikarya</taxon>
        <taxon>Ascomycota</taxon>
        <taxon>Pezizomycotina</taxon>
        <taxon>Sordariomycetes</taxon>
        <taxon>Hypocreomycetidae</taxon>
        <taxon>Glomerellales</taxon>
        <taxon>Glomerellaceae</taxon>
        <taxon>Colletotrichum</taxon>
        <taxon>Colletotrichum spaethianum species complex</taxon>
    </lineage>
</organism>
<dbReference type="PANTHER" id="PTHR43591:SF50">
    <property type="entry name" value="METHYLTRANSFERASE DOMAIN-CONTAINING PROTEIN-RELATED"/>
    <property type="match status" value="1"/>
</dbReference>
<sequence length="356" mass="40184">MQNGRQYLSDASLPYPLPVDIIELHRQSLRTLLLTEVFGSPICSNALANQASGHVLDVACGSGFWSQMCHRHFAQSGHKDIHFTGMDIDPVGIDAGDVDRDMKWKFVQHDLRNIPWPFADGSFDLVMVKDLSLAVTSTHSLQTAVEECHRILRPGGTLEFWDSDHEIRMLRPQAVFQTVNTEDAANIASLGAYPISTRTSLSASRNEFIVDYNTWVRRALKARNLSSVPCTLIESMLIQESESLTDVHSRRLAIPLSETTWERERLSINAGKCVSRVKTDEQKKTLTEAQAALRYTAMMTVVQQIQNLEPILREFSGKSQNEWDGWMDKITCNLMTGNETSWGECLEVGAWWARKK</sequence>
<proteinExistence type="inferred from homology"/>
<keyword evidence="4" id="KW-1185">Reference proteome</keyword>
<dbReference type="CDD" id="cd02440">
    <property type="entry name" value="AdoMet_MTases"/>
    <property type="match status" value="1"/>
</dbReference>
<comment type="similarity">
    <text evidence="1">Belongs to the methyltransferase superfamily. LaeA methyltransferase family.</text>
</comment>
<evidence type="ECO:0000313" key="3">
    <source>
        <dbReference type="EMBL" id="GJC89507.1"/>
    </source>
</evidence>
<feature type="domain" description="Methyltransferase" evidence="2">
    <location>
        <begin position="55"/>
        <end position="156"/>
    </location>
</feature>
<name>A0AA37H076_9PEZI</name>
<dbReference type="PANTHER" id="PTHR43591">
    <property type="entry name" value="METHYLTRANSFERASE"/>
    <property type="match status" value="1"/>
</dbReference>
<evidence type="ECO:0000256" key="1">
    <source>
        <dbReference type="ARBA" id="ARBA00038158"/>
    </source>
</evidence>
<dbReference type="Pfam" id="PF13649">
    <property type="entry name" value="Methyltransf_25"/>
    <property type="match status" value="1"/>
</dbReference>